<dbReference type="EMBL" id="AAUW01000019">
    <property type="protein sequence ID" value="EAV41602.1"/>
    <property type="molecule type" value="Genomic_DNA"/>
</dbReference>
<sequence>MVDNRKAVRLRRKADMMFAQSEIHGFRTVHSLRQIIFAPLGELHLLAYELNLNTRF</sequence>
<protein>
    <submittedName>
        <fullName evidence="1">Uncharacterized protein</fullName>
    </submittedName>
</protein>
<gene>
    <name evidence="1" type="ORF">SIAM614_25746</name>
</gene>
<accession>A0NZN5</accession>
<organism evidence="1 2">
    <name type="scientific">Roseibium aggregatum (strain ATCC 25650 / DSM 13394 / JCM 20685 / NBRC 16684 / NCIMB 2208 / IAM 12614 / B1)</name>
    <name type="common">Stappia aggregata</name>
    <dbReference type="NCBI Taxonomy" id="384765"/>
    <lineage>
        <taxon>Bacteria</taxon>
        <taxon>Pseudomonadati</taxon>
        <taxon>Pseudomonadota</taxon>
        <taxon>Alphaproteobacteria</taxon>
        <taxon>Hyphomicrobiales</taxon>
        <taxon>Stappiaceae</taxon>
        <taxon>Roseibium</taxon>
    </lineage>
</organism>
<comment type="caution">
    <text evidence="1">The sequence shown here is derived from an EMBL/GenBank/DDBJ whole genome shotgun (WGS) entry which is preliminary data.</text>
</comment>
<dbReference type="Proteomes" id="UP000004848">
    <property type="component" value="Unassembled WGS sequence"/>
</dbReference>
<evidence type="ECO:0000313" key="1">
    <source>
        <dbReference type="EMBL" id="EAV41602.1"/>
    </source>
</evidence>
<reference evidence="1 2" key="1">
    <citation type="submission" date="2006-05" db="EMBL/GenBank/DDBJ databases">
        <authorList>
            <person name="King G."/>
            <person name="Ferriera S."/>
            <person name="Johnson J."/>
            <person name="Kravitz S."/>
            <person name="Beeson K."/>
            <person name="Sutton G."/>
            <person name="Rogers Y.-H."/>
            <person name="Friedman R."/>
            <person name="Frazier M."/>
            <person name="Venter J.C."/>
        </authorList>
    </citation>
    <scope>NUCLEOTIDE SEQUENCE [LARGE SCALE GENOMIC DNA]</scope>
    <source>
        <strain evidence="2">ATCC 25650 / DSM 13394 / JCM 20685 / NBRC 16684 / NCIMB 2208 / IAM 12614 / B1</strain>
    </source>
</reference>
<proteinExistence type="predicted"/>
<name>A0NZN5_ROSAI</name>
<evidence type="ECO:0000313" key="2">
    <source>
        <dbReference type="Proteomes" id="UP000004848"/>
    </source>
</evidence>
<dbReference type="AlphaFoldDB" id="A0NZN5"/>